<dbReference type="Gene3D" id="3.30.160.150">
    <property type="entry name" value="Lipoprotein like domain"/>
    <property type="match status" value="1"/>
</dbReference>
<feature type="region of interest" description="Disordered" evidence="1">
    <location>
        <begin position="156"/>
        <end position="180"/>
    </location>
</feature>
<protein>
    <recommendedName>
        <fullName evidence="5">LPS-assembly lipoprotein LptE</fullName>
    </recommendedName>
</protein>
<feature type="signal peptide" evidence="2">
    <location>
        <begin position="1"/>
        <end position="21"/>
    </location>
</feature>
<feature type="chain" id="PRO_5047045076" description="LPS-assembly lipoprotein LptE" evidence="2">
    <location>
        <begin position="22"/>
        <end position="180"/>
    </location>
</feature>
<evidence type="ECO:0000256" key="1">
    <source>
        <dbReference type="SAM" id="MobiDB-lite"/>
    </source>
</evidence>
<evidence type="ECO:0000313" key="4">
    <source>
        <dbReference type="Proteomes" id="UP000648722"/>
    </source>
</evidence>
<evidence type="ECO:0008006" key="5">
    <source>
        <dbReference type="Google" id="ProtNLM"/>
    </source>
</evidence>
<accession>A0ABQ1XKL4</accession>
<sequence>MRKVPVSVLTAAACLVLSACGFQPLYSGRAIETLDNVTVSVSGDERLSYLTESALLERVGVSQGEAGTLSITLRTAQQPLGRSTEGQATRVALNIRASYRLSGANPLSGRVTERVVFETPREPYALIAARTNAERRAAEIVADAIVRDILAGLRQQGSARTRPQTVPAGNEEPDMDEGPW</sequence>
<dbReference type="EMBL" id="BMFS01000003">
    <property type="protein sequence ID" value="GGG96303.1"/>
    <property type="molecule type" value="Genomic_DNA"/>
</dbReference>
<evidence type="ECO:0000313" key="3">
    <source>
        <dbReference type="EMBL" id="GGG96303.1"/>
    </source>
</evidence>
<proteinExistence type="predicted"/>
<feature type="compositionally biased region" description="Acidic residues" evidence="1">
    <location>
        <begin position="171"/>
        <end position="180"/>
    </location>
</feature>
<comment type="caution">
    <text evidence="3">The sequence shown here is derived from an EMBL/GenBank/DDBJ whole genome shotgun (WGS) entry which is preliminary data.</text>
</comment>
<gene>
    <name evidence="3" type="ORF">GCM10007420_09930</name>
</gene>
<keyword evidence="4" id="KW-1185">Reference proteome</keyword>
<dbReference type="Proteomes" id="UP000648722">
    <property type="component" value="Unassembled WGS sequence"/>
</dbReference>
<organism evidence="3 4">
    <name type="scientific">Glycocaulis albus</name>
    <dbReference type="NCBI Taxonomy" id="1382801"/>
    <lineage>
        <taxon>Bacteria</taxon>
        <taxon>Pseudomonadati</taxon>
        <taxon>Pseudomonadota</taxon>
        <taxon>Alphaproteobacteria</taxon>
        <taxon>Maricaulales</taxon>
        <taxon>Maricaulaceae</taxon>
        <taxon>Glycocaulis</taxon>
    </lineage>
</organism>
<keyword evidence="2" id="KW-0732">Signal</keyword>
<dbReference type="RefSeq" id="WP_188451449.1">
    <property type="nucleotide sequence ID" value="NZ_BMFS01000003.1"/>
</dbReference>
<dbReference type="PROSITE" id="PS51257">
    <property type="entry name" value="PROKAR_LIPOPROTEIN"/>
    <property type="match status" value="1"/>
</dbReference>
<evidence type="ECO:0000256" key="2">
    <source>
        <dbReference type="SAM" id="SignalP"/>
    </source>
</evidence>
<name>A0ABQ1XKL4_9PROT</name>
<reference evidence="4" key="1">
    <citation type="journal article" date="2019" name="Int. J. Syst. Evol. Microbiol.">
        <title>The Global Catalogue of Microorganisms (GCM) 10K type strain sequencing project: providing services to taxonomists for standard genome sequencing and annotation.</title>
        <authorList>
            <consortium name="The Broad Institute Genomics Platform"/>
            <consortium name="The Broad Institute Genome Sequencing Center for Infectious Disease"/>
            <person name="Wu L."/>
            <person name="Ma J."/>
        </authorList>
    </citation>
    <scope>NUCLEOTIDE SEQUENCE [LARGE SCALE GENOMIC DNA]</scope>
    <source>
        <strain evidence="4">CGMCC 1.12766</strain>
    </source>
</reference>